<evidence type="ECO:0000313" key="6">
    <source>
        <dbReference type="EMBL" id="VFK77290.1"/>
    </source>
</evidence>
<dbReference type="Gene3D" id="3.30.43.10">
    <property type="entry name" value="Uridine Diphospho-n-acetylenolpyruvylglucosamine Reductase, domain 2"/>
    <property type="match status" value="1"/>
</dbReference>
<gene>
    <name evidence="4" type="ORF">BECKMB1821G_GA0114241_10977</name>
    <name evidence="6" type="ORF">BECKMB1821H_GA0114242_11196</name>
    <name evidence="5" type="ORF">BECKMB1821I_GA0114274_11206</name>
</gene>
<dbReference type="GO" id="GO:0016020">
    <property type="term" value="C:membrane"/>
    <property type="evidence" value="ECO:0007669"/>
    <property type="project" value="InterPro"/>
</dbReference>
<name>A0A450XRJ9_9GAMM</name>
<dbReference type="AlphaFoldDB" id="A0A450XRJ9"/>
<keyword evidence="1" id="KW-0274">FAD</keyword>
<dbReference type="InterPro" id="IPR006094">
    <property type="entry name" value="Oxid_FAD_bind_N"/>
</dbReference>
<dbReference type="Gene3D" id="1.10.45.10">
    <property type="entry name" value="Vanillyl-alcohol Oxidase, Chain A, domain 4"/>
    <property type="match status" value="1"/>
</dbReference>
<dbReference type="InterPro" id="IPR016169">
    <property type="entry name" value="FAD-bd_PCMH_sub2"/>
</dbReference>
<dbReference type="Pfam" id="PF04030">
    <property type="entry name" value="ALO"/>
    <property type="match status" value="1"/>
</dbReference>
<reference evidence="4" key="1">
    <citation type="submission" date="2019-02" db="EMBL/GenBank/DDBJ databases">
        <authorList>
            <person name="Gruber-Vodicka R. H."/>
            <person name="Seah K. B. B."/>
        </authorList>
    </citation>
    <scope>NUCLEOTIDE SEQUENCE</scope>
    <source>
        <strain evidence="4">BECK_BZ197</strain>
        <strain evidence="6">BECK_BZ198</strain>
        <strain evidence="5">BECK_BZ199</strain>
    </source>
</reference>
<dbReference type="InterPro" id="IPR007173">
    <property type="entry name" value="ALO_C"/>
</dbReference>
<dbReference type="SUPFAM" id="SSF56176">
    <property type="entry name" value="FAD-binding/transporter-associated domain-like"/>
    <property type="match status" value="1"/>
</dbReference>
<dbReference type="PANTHER" id="PTHR43762">
    <property type="entry name" value="L-GULONOLACTONE OXIDASE"/>
    <property type="match status" value="1"/>
</dbReference>
<dbReference type="EMBL" id="CAADFQ010000120">
    <property type="protein sequence ID" value="VFK35478.1"/>
    <property type="molecule type" value="Genomic_DNA"/>
</dbReference>
<dbReference type="InterPro" id="IPR016171">
    <property type="entry name" value="Vanillyl_alc_oxidase_C-sub2"/>
</dbReference>
<dbReference type="PANTHER" id="PTHR43762:SF1">
    <property type="entry name" value="D-ARABINONO-1,4-LACTONE OXIDASE"/>
    <property type="match status" value="1"/>
</dbReference>
<evidence type="ECO:0000313" key="5">
    <source>
        <dbReference type="EMBL" id="VFK35478.1"/>
    </source>
</evidence>
<keyword evidence="1" id="KW-0285">Flavoprotein</keyword>
<dbReference type="InterPro" id="IPR010031">
    <property type="entry name" value="FAD_lactone_oxidase-like"/>
</dbReference>
<keyword evidence="2" id="KW-0560">Oxidoreductase</keyword>
<evidence type="ECO:0000313" key="4">
    <source>
        <dbReference type="EMBL" id="VFK31912.1"/>
    </source>
</evidence>
<dbReference type="InterPro" id="IPR016166">
    <property type="entry name" value="FAD-bd_PCMH"/>
</dbReference>
<dbReference type="PROSITE" id="PS51387">
    <property type="entry name" value="FAD_PCMH"/>
    <property type="match status" value="1"/>
</dbReference>
<sequence>MDRQTFYNWSGQFHCTPQHLHRPRSEAESVDIMTSISHRNTRVRIFGNGLSPSDIAMSDDELVLLDQFDRVLEIDSDGHKAVVEPGITLENLDHQLAAHGLALPVMGSVAGQTVTGAMGTATHGTGIRFGTFSSLVEAMRIVTPNGDVLNISAGENAELLPAARCHLGSLGMITRVTLRVCEAFDLSVTEQPNTLETVLSSLPERLRNDHYRFWYVPHTDRVWEWMATRTPPGKTHQAPGPWQKLKKEFSQRFIDHHVYESLLHLATYRPSLLPLINKLGIHARFNKTRHSKGPGLTQFTLDCLFKQHVNEWNIPVEHTASALRGLRQLIAEKGYYAHLPIEVRFAQGDDTWLSPCQGRDSCYIGVIAYLPHGRPPRHEAYFADFEKLMGTFKGRPHWGKFFQLESDELANRYPYWEDFQRIRRRMDPEYRLRNRFTERVFQQP</sequence>
<dbReference type="InterPro" id="IPR036318">
    <property type="entry name" value="FAD-bd_PCMH-like_sf"/>
</dbReference>
<dbReference type="GO" id="GO:0071949">
    <property type="term" value="F:FAD binding"/>
    <property type="evidence" value="ECO:0007669"/>
    <property type="project" value="InterPro"/>
</dbReference>
<evidence type="ECO:0000259" key="3">
    <source>
        <dbReference type="PROSITE" id="PS51387"/>
    </source>
</evidence>
<feature type="domain" description="FAD-binding PCMH-type" evidence="3">
    <location>
        <begin position="13"/>
        <end position="183"/>
    </location>
</feature>
<evidence type="ECO:0000256" key="2">
    <source>
        <dbReference type="ARBA" id="ARBA00023002"/>
    </source>
</evidence>
<dbReference type="GO" id="GO:0003885">
    <property type="term" value="F:D-arabinono-1,4-lactone oxidase activity"/>
    <property type="evidence" value="ECO:0007669"/>
    <property type="project" value="InterPro"/>
</dbReference>
<accession>A0A450XRJ9</accession>
<proteinExistence type="predicted"/>
<dbReference type="EMBL" id="CAADFO010000097">
    <property type="protein sequence ID" value="VFK31912.1"/>
    <property type="molecule type" value="Genomic_DNA"/>
</dbReference>
<dbReference type="InterPro" id="IPR016167">
    <property type="entry name" value="FAD-bd_PCMH_sub1"/>
</dbReference>
<protein>
    <submittedName>
        <fullName evidence="4">L-gulonolactone oxidase</fullName>
    </submittedName>
</protein>
<dbReference type="PIRSF" id="PIRSF000136">
    <property type="entry name" value="LGO_GLO"/>
    <property type="match status" value="1"/>
</dbReference>
<dbReference type="Gene3D" id="3.30.70.2520">
    <property type="match status" value="1"/>
</dbReference>
<organism evidence="4">
    <name type="scientific">Candidatus Kentrum sp. MB</name>
    <dbReference type="NCBI Taxonomy" id="2138164"/>
    <lineage>
        <taxon>Bacteria</taxon>
        <taxon>Pseudomonadati</taxon>
        <taxon>Pseudomonadota</taxon>
        <taxon>Gammaproteobacteria</taxon>
        <taxon>Candidatus Kentrum</taxon>
    </lineage>
</organism>
<evidence type="ECO:0000256" key="1">
    <source>
        <dbReference type="ARBA" id="ARBA00022827"/>
    </source>
</evidence>
<dbReference type="Gene3D" id="3.30.465.10">
    <property type="match status" value="1"/>
</dbReference>
<dbReference type="Pfam" id="PF01565">
    <property type="entry name" value="FAD_binding_4"/>
    <property type="match status" value="1"/>
</dbReference>
<dbReference type="EMBL" id="CAADGH010000119">
    <property type="protein sequence ID" value="VFK77290.1"/>
    <property type="molecule type" value="Genomic_DNA"/>
</dbReference>